<protein>
    <recommendedName>
        <fullName evidence="7">Nucleoside-diphosphate kinase</fullName>
    </recommendedName>
</protein>
<dbReference type="PANTHER" id="PTHR23359">
    <property type="entry name" value="NUCLEOTIDE KINASE"/>
    <property type="match status" value="1"/>
</dbReference>
<dbReference type="Pfam" id="PF00406">
    <property type="entry name" value="ADK"/>
    <property type="match status" value="2"/>
</dbReference>
<feature type="compositionally biased region" description="Acidic residues" evidence="4">
    <location>
        <begin position="847"/>
        <end position="856"/>
    </location>
</feature>
<organism evidence="5 6">
    <name type="scientific">Rotaria magnacalcarata</name>
    <dbReference type="NCBI Taxonomy" id="392030"/>
    <lineage>
        <taxon>Eukaryota</taxon>
        <taxon>Metazoa</taxon>
        <taxon>Spiralia</taxon>
        <taxon>Gnathifera</taxon>
        <taxon>Rotifera</taxon>
        <taxon>Eurotatoria</taxon>
        <taxon>Bdelloidea</taxon>
        <taxon>Philodinida</taxon>
        <taxon>Philodinidae</taxon>
        <taxon>Rotaria</taxon>
    </lineage>
</organism>
<evidence type="ECO:0008006" key="7">
    <source>
        <dbReference type="Google" id="ProtNLM"/>
    </source>
</evidence>
<feature type="compositionally biased region" description="Gly residues" evidence="4">
    <location>
        <begin position="893"/>
        <end position="907"/>
    </location>
</feature>
<reference evidence="5" key="1">
    <citation type="submission" date="2021-02" db="EMBL/GenBank/DDBJ databases">
        <authorList>
            <person name="Nowell W R."/>
        </authorList>
    </citation>
    <scope>NUCLEOTIDE SEQUENCE</scope>
</reference>
<feature type="region of interest" description="Disordered" evidence="4">
    <location>
        <begin position="892"/>
        <end position="943"/>
    </location>
</feature>
<feature type="compositionally biased region" description="Basic and acidic residues" evidence="4">
    <location>
        <begin position="557"/>
        <end position="570"/>
    </location>
</feature>
<feature type="region of interest" description="Disordered" evidence="4">
    <location>
        <begin position="1211"/>
        <end position="1241"/>
    </location>
</feature>
<dbReference type="EMBL" id="CAJNOW010018496">
    <property type="protein sequence ID" value="CAF1665593.1"/>
    <property type="molecule type" value="Genomic_DNA"/>
</dbReference>
<dbReference type="InterPro" id="IPR027417">
    <property type="entry name" value="P-loop_NTPase"/>
</dbReference>
<name>A0A816FSL5_9BILA</name>
<feature type="compositionally biased region" description="Acidic residues" evidence="4">
    <location>
        <begin position="1387"/>
        <end position="1402"/>
    </location>
</feature>
<dbReference type="Gene3D" id="3.40.50.300">
    <property type="entry name" value="P-loop containing nucleotide triphosphate hydrolases"/>
    <property type="match status" value="4"/>
</dbReference>
<feature type="compositionally biased region" description="Pro residues" evidence="4">
    <location>
        <begin position="608"/>
        <end position="632"/>
    </location>
</feature>
<feature type="compositionally biased region" description="Acidic residues" evidence="4">
    <location>
        <begin position="1057"/>
        <end position="1085"/>
    </location>
</feature>
<keyword evidence="1" id="KW-0808">Transferase</keyword>
<dbReference type="SUPFAM" id="SSF52540">
    <property type="entry name" value="P-loop containing nucleoside triphosphate hydrolases"/>
    <property type="match status" value="3"/>
</dbReference>
<feature type="compositionally biased region" description="Polar residues" evidence="4">
    <location>
        <begin position="15"/>
        <end position="28"/>
    </location>
</feature>
<feature type="compositionally biased region" description="Acidic residues" evidence="4">
    <location>
        <begin position="354"/>
        <end position="374"/>
    </location>
</feature>
<proteinExistence type="predicted"/>
<feature type="region of interest" description="Disordered" evidence="4">
    <location>
        <begin position="1"/>
        <end position="46"/>
    </location>
</feature>
<comment type="caution">
    <text evidence="5">The sequence shown here is derived from an EMBL/GenBank/DDBJ whole genome shotgun (WGS) entry which is preliminary data.</text>
</comment>
<dbReference type="Proteomes" id="UP000663834">
    <property type="component" value="Unassembled WGS sequence"/>
</dbReference>
<feature type="region of interest" description="Disordered" evidence="4">
    <location>
        <begin position="831"/>
        <end position="857"/>
    </location>
</feature>
<feature type="region of interest" description="Disordered" evidence="4">
    <location>
        <begin position="543"/>
        <end position="680"/>
    </location>
</feature>
<evidence type="ECO:0000256" key="2">
    <source>
        <dbReference type="ARBA" id="ARBA00022741"/>
    </source>
</evidence>
<sequence length="2059" mass="236037">MIEQQESAITDPRASLNNYSNRQDSSFQYGDPPKSENNNVSKLKAESTDKIELTQLLDDDSYDVEEADKKYLEAKPTCFLLVGKPGVGKTALARKLADDWHAELINLPDLITSNMKQKTEIGMHARELLVHGEAVPDQMIARMLDIKMRSPEVAHHGYILDGFPLVDENLMKLRDQMDTMKNWPLPPDYVINIRIPDNDLVNRRKEAKIDPMTGIMYIKEQYAPEPVQKTTGKQQSGDDDDVSDIDEDPDNDEEEAEEDDQVTDEFFAPVPTEIVERLVTRPEDMIPDVGESIQFFKDQLLRMLEEYMASLPQSYLVELDGNMSPTILFEQLLERLNAYPIRRAALVQRFFPPETDEEEISHESGEMENEEEEGEKAIRNDPVAAEEAAPADEMETEELMNSLTSSNVLSNKYKWQRSRWLRLDPVALKQGNRVPGRQDLAVHFMDKIFVLSSKESLKEFQKNPRRYIMQPRAPCKLFLYGPRASGVEQLAQEIAKKYNATVIDMVTYAKPKMDELRQQYVENIKSEIERTTIEKVQQQLDADAAERLNRESSSSKAEGRVDEEQDALDRDDNEATIDPNSLETAEKIQTPDDEELQEQPPAATERSSPPPAESSSSPPPPPTESAPSPPPTELTASPRPAESTSSPAGRSPPTGRSPVPPTEVPKEDLHGLGPEDVPTQVEPVGKVTADHPEVRKAVEQAIEEAGNAAVNIPADVYAELMHKAIQNIEQEQREKNPNGPLFGNWIFVNFPYDNEVWTILNEKNIHPDDVIVVQDSHAQLEALQKRWYQANRTEIDREIREREDREAYERRIKDEEQKRRMEEMKIIAEQERNERLAERQKKIEAGEPVDDEDDAAEKEMEQAILDDRNYEPKKEDFIDKIPETIPEDVIMICGGGDGADSVGGGGGGDDDDSAGGGDERSVAAGEDETMSKEPDKDKSSSMYHNERFLSKQNDRMYIVASGIDLTRPPPSMSPILFEQDILPPAGIEQDTFVQQARTDITRISDLMKIVSSVYNVEPIIIELMKEDGEKLKTNDDIFQEAYDALEKQYKYTVIENESNEEEVDEEEEEAGAEEESGDDDNEEEEEIVDLFKRDRKKHLGDLNIYDPVALYDKNMLIPGKPDFALSYKSKTYRFANEDNRSLFLQTPLKYLPTNKPPTLPSTRIVFVGPEGVGKSLHGRELATKYNTFHIKFRDRLQELLIGKTKVRIGPEYNEARDDGDPEEEEDQKAEKPADESEDLTSEEENIKAYLQDGEPLAPEILDKIVKPWWTEEPYRSRGIVLEGFPSSEDETVYMIDNQLIPDVVIQLDAEGKDILKRILPRRMEQWRTKMQLRKEKRLKNKAKKDRDKKKAMDERRVELILEREKRIEAGETVEDDEIEQTLASEFQGDEEEGDAAQDEEDAETAKGRIGEMIEQQANDAKDKIEGVKKVIQQEYIPFVHVNASDKPRFVRNRIMKKIERFTTLRKNLFERVYPIKAQLAQKLIDAGYLHYSKFGKFCPVSLHNGDCFPPPFGPDKSPCTVIYRKYIYYLADEEARNEFIKNPMFYARQSPPKSLIPAKIAIVGPPKSGKTTAANRIVQEMGCVRISLGGAIRYILEKQRHTILGKEMQEVLIKGKDILPETAVRCLEVALMNAKCQTRGYILDGFPLTKQHVELLVEKGIIPFKLFELECDVTECTIRAMKDRSDLNRPYPLPDSPEAISYKNAIYQSEIMPVRQWYTEEHKNWMTLNAKSNKWLIWDRILNETAAVTKKIQNYIERKSFNKAASIADLCISPQELLNRLGEYEHYCPVSLTLRDQLVDCSADTKADNIAEYRGRYYRMAGPKELELFLDEPERYAPLEPRKLLPPPNRRPHRRTEAEAKAMFPKPIEFAGYCSVTYLDGGKKYECLVLGQQEFAVEYRDKLYFLLSEEARERFMRQPEKYWNIRLPHKLPPPKNPIDLLNLPCLGYLEQTVATAIIKSLTATGCFKPKFPFLSVQASALTYMAYHLKAYNTKSSDYLRRKFRRKLYIFEEQCELISYLAQKTAVRYKEPEKRSADYNVKYETFFALRHNVPTLNWLT</sequence>
<feature type="region of interest" description="Disordered" evidence="4">
    <location>
        <begin position="354"/>
        <end position="388"/>
    </location>
</feature>
<dbReference type="GO" id="GO:0019205">
    <property type="term" value="F:nucleobase-containing compound kinase activity"/>
    <property type="evidence" value="ECO:0007669"/>
    <property type="project" value="InterPro"/>
</dbReference>
<feature type="compositionally biased region" description="Basic and acidic residues" evidence="4">
    <location>
        <begin position="831"/>
        <end position="845"/>
    </location>
</feature>
<evidence type="ECO:0000256" key="4">
    <source>
        <dbReference type="SAM" id="MobiDB-lite"/>
    </source>
</evidence>
<keyword evidence="3" id="KW-0418">Kinase</keyword>
<evidence type="ECO:0000256" key="1">
    <source>
        <dbReference type="ARBA" id="ARBA00022679"/>
    </source>
</evidence>
<feature type="region of interest" description="Disordered" evidence="4">
    <location>
        <begin position="1055"/>
        <end position="1085"/>
    </location>
</feature>
<dbReference type="GO" id="GO:0005524">
    <property type="term" value="F:ATP binding"/>
    <property type="evidence" value="ECO:0007669"/>
    <property type="project" value="InterPro"/>
</dbReference>
<gene>
    <name evidence="5" type="ORF">KQP761_LOCUS33027</name>
</gene>
<feature type="region of interest" description="Disordered" evidence="4">
    <location>
        <begin position="1385"/>
        <end position="1404"/>
    </location>
</feature>
<keyword evidence="2" id="KW-0547">Nucleotide-binding</keyword>
<evidence type="ECO:0000313" key="6">
    <source>
        <dbReference type="Proteomes" id="UP000663834"/>
    </source>
</evidence>
<feature type="compositionally biased region" description="Acidic residues" evidence="4">
    <location>
        <begin position="237"/>
        <end position="263"/>
    </location>
</feature>
<dbReference type="OrthoDB" id="439792at2759"/>
<evidence type="ECO:0000256" key="3">
    <source>
        <dbReference type="ARBA" id="ARBA00022777"/>
    </source>
</evidence>
<dbReference type="InterPro" id="IPR000850">
    <property type="entry name" value="Adenylat/UMP-CMP_kin"/>
</dbReference>
<accession>A0A816FSL5</accession>
<feature type="region of interest" description="Disordered" evidence="4">
    <location>
        <begin position="220"/>
        <end position="264"/>
    </location>
</feature>
<evidence type="ECO:0000313" key="5">
    <source>
        <dbReference type="EMBL" id="CAF1665593.1"/>
    </source>
</evidence>
<feature type="compositionally biased region" description="Basic and acidic residues" evidence="4">
    <location>
        <begin position="929"/>
        <end position="943"/>
    </location>
</feature>
<dbReference type="GO" id="GO:0006139">
    <property type="term" value="P:nucleobase-containing compound metabolic process"/>
    <property type="evidence" value="ECO:0007669"/>
    <property type="project" value="InterPro"/>
</dbReference>